<protein>
    <recommendedName>
        <fullName evidence="9">Amino acid transporter</fullName>
    </recommendedName>
</protein>
<evidence type="ECO:0008006" key="9">
    <source>
        <dbReference type="Google" id="ProtNLM"/>
    </source>
</evidence>
<keyword evidence="5 6" id="KW-0472">Membrane</keyword>
<dbReference type="EMBL" id="CP022530">
    <property type="protein sequence ID" value="ASP40201.1"/>
    <property type="molecule type" value="Genomic_DNA"/>
</dbReference>
<dbReference type="GO" id="GO:0015171">
    <property type="term" value="F:amino acid transmembrane transporter activity"/>
    <property type="evidence" value="ECO:0007669"/>
    <property type="project" value="TreeGrafter"/>
</dbReference>
<keyword evidence="2" id="KW-1003">Cell membrane</keyword>
<evidence type="ECO:0000313" key="8">
    <source>
        <dbReference type="Proteomes" id="UP000202440"/>
    </source>
</evidence>
<evidence type="ECO:0000256" key="3">
    <source>
        <dbReference type="ARBA" id="ARBA00022692"/>
    </source>
</evidence>
<sequence length="203" mass="22004">MDSAWLFVISCLAFSLVPGPAMLYTVSRTAKEGVRSGVFIVVGIFCGSQAHVVVAASGAAGLLLTQPLLFDALRYAGALYFLYIGARHLYWLYHSGHHSEPTAQQRPASFKESVMVEVLNPKSSLFYLAFIPQFLPADSAHPVLMLFVIGTLANAIMSVVDLTLVVITHRLKQYAGVLANRQGVGEWAQATVFFSLAAAAIWN</sequence>
<dbReference type="InterPro" id="IPR001123">
    <property type="entry name" value="LeuE-type"/>
</dbReference>
<feature type="transmembrane region" description="Helical" evidence="6">
    <location>
        <begin position="114"/>
        <end position="131"/>
    </location>
</feature>
<dbReference type="AlphaFoldDB" id="A0A222FP91"/>
<dbReference type="PANTHER" id="PTHR30086">
    <property type="entry name" value="ARGININE EXPORTER PROTEIN ARGO"/>
    <property type="match status" value="1"/>
</dbReference>
<keyword evidence="8" id="KW-1185">Reference proteome</keyword>
<evidence type="ECO:0000256" key="6">
    <source>
        <dbReference type="SAM" id="Phobius"/>
    </source>
</evidence>
<keyword evidence="4 6" id="KW-1133">Transmembrane helix</keyword>
<feature type="transmembrane region" description="Helical" evidence="6">
    <location>
        <begin position="6"/>
        <end position="26"/>
    </location>
</feature>
<dbReference type="OrthoDB" id="9804822at2"/>
<reference evidence="7 8" key="1">
    <citation type="submission" date="2017-07" db="EMBL/GenBank/DDBJ databases">
        <title>Annotated genome sequence of Bacterioplanes sanyensis isolated from Red Sea.</title>
        <authorList>
            <person name="Rehman Z.U."/>
        </authorList>
    </citation>
    <scope>NUCLEOTIDE SEQUENCE [LARGE SCALE GENOMIC DNA]</scope>
    <source>
        <strain evidence="7 8">NV9</strain>
    </source>
</reference>
<organism evidence="7 8">
    <name type="scientific">Bacterioplanes sanyensis</name>
    <dbReference type="NCBI Taxonomy" id="1249553"/>
    <lineage>
        <taxon>Bacteria</taxon>
        <taxon>Pseudomonadati</taxon>
        <taxon>Pseudomonadota</taxon>
        <taxon>Gammaproteobacteria</taxon>
        <taxon>Oceanospirillales</taxon>
        <taxon>Oceanospirillaceae</taxon>
        <taxon>Bacterioplanes</taxon>
    </lineage>
</organism>
<dbReference type="PIRSF" id="PIRSF006324">
    <property type="entry name" value="LeuE"/>
    <property type="match status" value="1"/>
</dbReference>
<evidence type="ECO:0000256" key="4">
    <source>
        <dbReference type="ARBA" id="ARBA00022989"/>
    </source>
</evidence>
<dbReference type="GO" id="GO:0005886">
    <property type="term" value="C:plasma membrane"/>
    <property type="evidence" value="ECO:0007669"/>
    <property type="project" value="UniProtKB-SubCell"/>
</dbReference>
<comment type="subcellular location">
    <subcellularLocation>
        <location evidence="1">Cell membrane</location>
        <topology evidence="1">Multi-pass membrane protein</topology>
    </subcellularLocation>
</comment>
<dbReference type="PANTHER" id="PTHR30086:SF20">
    <property type="entry name" value="ARGININE EXPORTER PROTEIN ARGO-RELATED"/>
    <property type="match status" value="1"/>
</dbReference>
<keyword evidence="3 6" id="KW-0812">Transmembrane</keyword>
<evidence type="ECO:0000313" key="7">
    <source>
        <dbReference type="EMBL" id="ASP40201.1"/>
    </source>
</evidence>
<feature type="transmembrane region" description="Helical" evidence="6">
    <location>
        <begin position="38"/>
        <end position="63"/>
    </location>
</feature>
<evidence type="ECO:0000256" key="1">
    <source>
        <dbReference type="ARBA" id="ARBA00004651"/>
    </source>
</evidence>
<dbReference type="Pfam" id="PF01810">
    <property type="entry name" value="LysE"/>
    <property type="match status" value="1"/>
</dbReference>
<feature type="transmembrane region" description="Helical" evidence="6">
    <location>
        <begin position="75"/>
        <end position="93"/>
    </location>
</feature>
<dbReference type="Proteomes" id="UP000202440">
    <property type="component" value="Chromosome"/>
</dbReference>
<evidence type="ECO:0000256" key="5">
    <source>
        <dbReference type="ARBA" id="ARBA00023136"/>
    </source>
</evidence>
<proteinExistence type="predicted"/>
<evidence type="ECO:0000256" key="2">
    <source>
        <dbReference type="ARBA" id="ARBA00022475"/>
    </source>
</evidence>
<dbReference type="RefSeq" id="WP_094061370.1">
    <property type="nucleotide sequence ID" value="NZ_CP022530.1"/>
</dbReference>
<accession>A0A222FP91</accession>
<dbReference type="KEGG" id="bsan:CHH28_16635"/>
<gene>
    <name evidence="7" type="ORF">CHH28_16635</name>
</gene>
<name>A0A222FP91_9GAMM</name>
<feature type="transmembrane region" description="Helical" evidence="6">
    <location>
        <begin position="143"/>
        <end position="167"/>
    </location>
</feature>